<dbReference type="GO" id="GO:0005829">
    <property type="term" value="C:cytosol"/>
    <property type="evidence" value="ECO:0007669"/>
    <property type="project" value="TreeGrafter"/>
</dbReference>
<dbReference type="RefSeq" id="XP_004338211.1">
    <property type="nucleotide sequence ID" value="XM_004338163.1"/>
</dbReference>
<keyword evidence="1 2" id="KW-0728">SH3 domain</keyword>
<evidence type="ECO:0000256" key="3">
    <source>
        <dbReference type="SAM" id="MobiDB-lite"/>
    </source>
</evidence>
<dbReference type="OrthoDB" id="10255964at2759"/>
<dbReference type="GO" id="GO:0005654">
    <property type="term" value="C:nucleoplasm"/>
    <property type="evidence" value="ECO:0007669"/>
    <property type="project" value="TreeGrafter"/>
</dbReference>
<dbReference type="AlphaFoldDB" id="L8GUA3"/>
<gene>
    <name evidence="5" type="ORF">ACA1_178570</name>
</gene>
<dbReference type="Proteomes" id="UP000011083">
    <property type="component" value="Unassembled WGS sequence"/>
</dbReference>
<feature type="compositionally biased region" description="Low complexity" evidence="3">
    <location>
        <begin position="47"/>
        <end position="76"/>
    </location>
</feature>
<evidence type="ECO:0000256" key="1">
    <source>
        <dbReference type="ARBA" id="ARBA00022443"/>
    </source>
</evidence>
<feature type="compositionally biased region" description="Low complexity" evidence="3">
    <location>
        <begin position="84"/>
        <end position="103"/>
    </location>
</feature>
<dbReference type="VEuPathDB" id="AmoebaDB:ACA1_178570"/>
<keyword evidence="6" id="KW-1185">Reference proteome</keyword>
<dbReference type="PANTHER" id="PTHR14206:SF7">
    <property type="entry name" value="INSULIN RECEPTOR SUBSTRATE 53 KDA, ISOFORM A"/>
    <property type="match status" value="1"/>
</dbReference>
<feature type="compositionally biased region" description="Basic residues" evidence="3">
    <location>
        <begin position="127"/>
        <end position="150"/>
    </location>
</feature>
<accession>L8GUA3</accession>
<evidence type="ECO:0000313" key="5">
    <source>
        <dbReference type="EMBL" id="ELR16198.1"/>
    </source>
</evidence>
<feature type="domain" description="SH3" evidence="4">
    <location>
        <begin position="179"/>
        <end position="237"/>
    </location>
</feature>
<dbReference type="GO" id="GO:0030838">
    <property type="term" value="P:positive regulation of actin filament polymerization"/>
    <property type="evidence" value="ECO:0007669"/>
    <property type="project" value="TreeGrafter"/>
</dbReference>
<protein>
    <submittedName>
        <fullName evidence="5">SH3 domain containing protein</fullName>
    </submittedName>
</protein>
<dbReference type="GO" id="GO:0051764">
    <property type="term" value="P:actin crosslink formation"/>
    <property type="evidence" value="ECO:0007669"/>
    <property type="project" value="TreeGrafter"/>
</dbReference>
<dbReference type="PANTHER" id="PTHR14206">
    <property type="entry name" value="BRAIN-SPECIFIC ANGIOGENESIS INHIBITOR 1-ASSOCIATED PROTEIN 2"/>
    <property type="match status" value="1"/>
</dbReference>
<dbReference type="InterPro" id="IPR027681">
    <property type="entry name" value="IRSp53/IRTKS/Pinkbar"/>
</dbReference>
<dbReference type="EMBL" id="KB008006">
    <property type="protein sequence ID" value="ELR16198.1"/>
    <property type="molecule type" value="Genomic_DNA"/>
</dbReference>
<dbReference type="GeneID" id="14916865"/>
<feature type="compositionally biased region" description="Polar residues" evidence="3">
    <location>
        <begin position="151"/>
        <end position="162"/>
    </location>
</feature>
<proteinExistence type="predicted"/>
<dbReference type="InterPro" id="IPR036028">
    <property type="entry name" value="SH3-like_dom_sf"/>
</dbReference>
<dbReference type="Pfam" id="PF00018">
    <property type="entry name" value="SH3_1"/>
    <property type="match status" value="1"/>
</dbReference>
<feature type="compositionally biased region" description="Basic and acidic residues" evidence="3">
    <location>
        <begin position="117"/>
        <end position="126"/>
    </location>
</feature>
<feature type="compositionally biased region" description="Basic and acidic residues" evidence="3">
    <location>
        <begin position="25"/>
        <end position="46"/>
    </location>
</feature>
<name>L8GUA3_ACACF</name>
<dbReference type="PROSITE" id="PS50002">
    <property type="entry name" value="SH3"/>
    <property type="match status" value="1"/>
</dbReference>
<dbReference type="SMART" id="SM00326">
    <property type="entry name" value="SH3"/>
    <property type="match status" value="1"/>
</dbReference>
<feature type="region of interest" description="Disordered" evidence="3">
    <location>
        <begin position="25"/>
        <end position="164"/>
    </location>
</feature>
<evidence type="ECO:0000313" key="6">
    <source>
        <dbReference type="Proteomes" id="UP000011083"/>
    </source>
</evidence>
<dbReference type="KEGG" id="acan:ACA1_178570"/>
<reference evidence="5 6" key="1">
    <citation type="journal article" date="2013" name="Genome Biol.">
        <title>Genome of Acanthamoeba castellanii highlights extensive lateral gene transfer and early evolution of tyrosine kinase signaling.</title>
        <authorList>
            <person name="Clarke M."/>
            <person name="Lohan A.J."/>
            <person name="Liu B."/>
            <person name="Lagkouvardos I."/>
            <person name="Roy S."/>
            <person name="Zafar N."/>
            <person name="Bertelli C."/>
            <person name="Schilde C."/>
            <person name="Kianianmomeni A."/>
            <person name="Burglin T.R."/>
            <person name="Frech C."/>
            <person name="Turcotte B."/>
            <person name="Kopec K.O."/>
            <person name="Synnott J.M."/>
            <person name="Choo C."/>
            <person name="Paponov I."/>
            <person name="Finkler A."/>
            <person name="Soon Heng Tan C."/>
            <person name="Hutchins A.P."/>
            <person name="Weinmeier T."/>
            <person name="Rattei T."/>
            <person name="Chu J.S."/>
            <person name="Gimenez G."/>
            <person name="Irimia M."/>
            <person name="Rigden D.J."/>
            <person name="Fitzpatrick D.A."/>
            <person name="Lorenzo-Morales J."/>
            <person name="Bateman A."/>
            <person name="Chiu C.H."/>
            <person name="Tang P."/>
            <person name="Hegemann P."/>
            <person name="Fromm H."/>
            <person name="Raoult D."/>
            <person name="Greub G."/>
            <person name="Miranda-Saavedra D."/>
            <person name="Chen N."/>
            <person name="Nash P."/>
            <person name="Ginger M.L."/>
            <person name="Horn M."/>
            <person name="Schaap P."/>
            <person name="Caler L."/>
            <person name="Loftus B."/>
        </authorList>
    </citation>
    <scope>NUCLEOTIDE SEQUENCE [LARGE SCALE GENOMIC DNA]</scope>
    <source>
        <strain evidence="5 6">Neff</strain>
    </source>
</reference>
<dbReference type="GO" id="GO:0051017">
    <property type="term" value="P:actin filament bundle assembly"/>
    <property type="evidence" value="ECO:0007669"/>
    <property type="project" value="TreeGrafter"/>
</dbReference>
<evidence type="ECO:0000259" key="4">
    <source>
        <dbReference type="PROSITE" id="PS50002"/>
    </source>
</evidence>
<dbReference type="Gene3D" id="2.30.30.40">
    <property type="entry name" value="SH3 Domains"/>
    <property type="match status" value="1"/>
</dbReference>
<dbReference type="SUPFAM" id="SSF50044">
    <property type="entry name" value="SH3-domain"/>
    <property type="match status" value="1"/>
</dbReference>
<evidence type="ECO:0000256" key="2">
    <source>
        <dbReference type="PROSITE-ProRule" id="PRU00192"/>
    </source>
</evidence>
<organism evidence="5 6">
    <name type="scientific">Acanthamoeba castellanii (strain ATCC 30010 / Neff)</name>
    <dbReference type="NCBI Taxonomy" id="1257118"/>
    <lineage>
        <taxon>Eukaryota</taxon>
        <taxon>Amoebozoa</taxon>
        <taxon>Discosea</taxon>
        <taxon>Longamoebia</taxon>
        <taxon>Centramoebida</taxon>
        <taxon>Acanthamoebidae</taxon>
        <taxon>Acanthamoeba</taxon>
    </lineage>
</organism>
<dbReference type="InterPro" id="IPR001452">
    <property type="entry name" value="SH3_domain"/>
</dbReference>
<sequence>MAKTQAQLEEEIKSVYEQIEEYKRKYHEEVELKREREEELRKKEDQAASAGTLASSTSGSSSTTTASSAAAAPASPWRAAVRLSGSPSVSSNSSPSSSTSTTPHASNDSVPTRRPLSKNEEELKKDKKEKKDRKEKKEKKEKKKHNKSLTRHSSGAVPTTAPSLPIGGEAAAAATAVAEKTFTVRSLQAHKATSKNELSFAKGVTITVIEENKTDDLFKGQIGKKEGWFPSFYVVRT</sequence>